<sequence>MDVDSSTSTNTADLEEPNLEQSEGEQLEDTGGAQSKDEELDTSRGEQSQDSYSQHSGESEQSEESDKGQQSGESDQSLEMRFVTLFFAFLPHDSRLANGGNPLESGLLTELLPVKRRTPGDQPIVDNQPGLSARRRVKPGQVKNDLLLLPPSRRRSRLLRRFIRRYDYPERNPRRLYLLAVYHQLVAELGIIVVPEYLGKYRKANWTS</sequence>
<keyword evidence="3" id="KW-1185">Reference proteome</keyword>
<reference evidence="2" key="1">
    <citation type="submission" date="2022-10" db="EMBL/GenBank/DDBJ databases">
        <title>Puccinia triticina Genome sequencing and assembly.</title>
        <authorList>
            <person name="Li C."/>
        </authorList>
    </citation>
    <scope>NUCLEOTIDE SEQUENCE</scope>
    <source>
        <strain evidence="2">Pt15</strain>
    </source>
</reference>
<dbReference type="GeneID" id="77806630"/>
<feature type="compositionally biased region" description="Acidic residues" evidence="1">
    <location>
        <begin position="13"/>
        <end position="28"/>
    </location>
</feature>
<dbReference type="EMBL" id="CP110421">
    <property type="protein sequence ID" value="WAQ81342.1"/>
    <property type="molecule type" value="Genomic_DNA"/>
</dbReference>
<gene>
    <name evidence="2" type="ORF">PtA15_1A682</name>
</gene>
<protein>
    <submittedName>
        <fullName evidence="2">Uncharacterized protein</fullName>
    </submittedName>
</protein>
<organism evidence="2 3">
    <name type="scientific">Puccinia triticina</name>
    <dbReference type="NCBI Taxonomy" id="208348"/>
    <lineage>
        <taxon>Eukaryota</taxon>
        <taxon>Fungi</taxon>
        <taxon>Dikarya</taxon>
        <taxon>Basidiomycota</taxon>
        <taxon>Pucciniomycotina</taxon>
        <taxon>Pucciniomycetes</taxon>
        <taxon>Pucciniales</taxon>
        <taxon>Pucciniaceae</taxon>
        <taxon>Puccinia</taxon>
    </lineage>
</organism>
<evidence type="ECO:0000313" key="3">
    <source>
        <dbReference type="Proteomes" id="UP001164743"/>
    </source>
</evidence>
<dbReference type="RefSeq" id="XP_053016897.1">
    <property type="nucleotide sequence ID" value="XM_053165735.1"/>
</dbReference>
<name>A0ABY7CET5_9BASI</name>
<accession>A0ABY7CET5</accession>
<dbReference type="Proteomes" id="UP001164743">
    <property type="component" value="Chromosome 1A"/>
</dbReference>
<feature type="region of interest" description="Disordered" evidence="1">
    <location>
        <begin position="1"/>
        <end position="75"/>
    </location>
</feature>
<feature type="compositionally biased region" description="Polar residues" evidence="1">
    <location>
        <begin position="1"/>
        <end position="12"/>
    </location>
</feature>
<evidence type="ECO:0000256" key="1">
    <source>
        <dbReference type="SAM" id="MobiDB-lite"/>
    </source>
</evidence>
<feature type="compositionally biased region" description="Basic and acidic residues" evidence="1">
    <location>
        <begin position="35"/>
        <end position="44"/>
    </location>
</feature>
<proteinExistence type="predicted"/>
<evidence type="ECO:0000313" key="2">
    <source>
        <dbReference type="EMBL" id="WAQ81342.1"/>
    </source>
</evidence>